<comment type="subcellular location">
    <subcellularLocation>
        <location evidence="2 11">Plastid</location>
        <location evidence="2 11">Chloroplast thylakoid lumen</location>
    </subcellularLocation>
</comment>
<dbReference type="GO" id="GO:0015979">
    <property type="term" value="P:photosynthesis"/>
    <property type="evidence" value="ECO:0007669"/>
    <property type="project" value="UniProtKB-UniRule"/>
</dbReference>
<dbReference type="InterPro" id="IPR009056">
    <property type="entry name" value="Cyt_c-like_dom"/>
</dbReference>
<feature type="binding site" description="covalent" evidence="11">
    <location>
        <position position="42"/>
    </location>
    <ligand>
        <name>heme c</name>
        <dbReference type="ChEBI" id="CHEBI:61717"/>
    </ligand>
</feature>
<evidence type="ECO:0000259" key="12">
    <source>
        <dbReference type="PROSITE" id="PS51007"/>
    </source>
</evidence>
<reference evidence="13" key="1">
    <citation type="journal article" date="2017" name="J. Phycol.">
        <title>Analysis of chloroplast genomes and a supermatrix inform reclassification of the Rhodomelaceae (Rhodophyta).</title>
        <authorList>
            <person name="Diaz-Tapia P."/>
            <person name="Maggs C.A."/>
            <person name="West J.A."/>
            <person name="Verbruggen H."/>
        </authorList>
    </citation>
    <scope>NUCLEOTIDE SEQUENCE</scope>
    <source>
        <strain evidence="13">PD1582</strain>
    </source>
</reference>
<geneLocation type="chloroplast" evidence="13"/>
<keyword evidence="5 11" id="KW-0602">Photosynthesis</keyword>
<dbReference type="InterPro" id="IPR036909">
    <property type="entry name" value="Cyt_c-like_dom_sf"/>
</dbReference>
<evidence type="ECO:0000256" key="3">
    <source>
        <dbReference type="ARBA" id="ARBA00009650"/>
    </source>
</evidence>
<protein>
    <recommendedName>
        <fullName evidence="11">Cytochrome c6</fullName>
    </recommendedName>
    <alternativeName>
        <fullName evidence="11">Cytochrome c-553</fullName>
    </alternativeName>
    <alternativeName>
        <fullName evidence="11">Cytochrome c553</fullName>
    </alternativeName>
    <alternativeName>
        <fullName evidence="11">Soluble cytochrome f</fullName>
    </alternativeName>
</protein>
<evidence type="ECO:0000256" key="7">
    <source>
        <dbReference type="ARBA" id="ARBA00022723"/>
    </source>
</evidence>
<evidence type="ECO:0000313" key="13">
    <source>
        <dbReference type="EMBL" id="ARW68210.1"/>
    </source>
</evidence>
<comment type="PTM">
    <text evidence="11">Binds 1 heme c group per subunit.</text>
</comment>
<keyword evidence="7 11" id="KW-0479">Metal-binding</keyword>
<dbReference type="GO" id="GO:0005506">
    <property type="term" value="F:iron ion binding"/>
    <property type="evidence" value="ECO:0007669"/>
    <property type="project" value="InterPro"/>
</dbReference>
<dbReference type="Gene3D" id="1.10.760.10">
    <property type="entry name" value="Cytochrome c-like domain"/>
    <property type="match status" value="1"/>
</dbReference>
<dbReference type="GO" id="GO:0009055">
    <property type="term" value="F:electron transfer activity"/>
    <property type="evidence" value="ECO:0007669"/>
    <property type="project" value="UniProtKB-UniRule"/>
</dbReference>
<dbReference type="SUPFAM" id="SSF46626">
    <property type="entry name" value="Cytochrome c"/>
    <property type="match status" value="1"/>
</dbReference>
<dbReference type="PANTHER" id="PTHR34688">
    <property type="entry name" value="CYTOCHROME C6, CHLOROPLASTIC"/>
    <property type="match status" value="1"/>
</dbReference>
<dbReference type="InterPro" id="IPR008168">
    <property type="entry name" value="Cyt_C_IC"/>
</dbReference>
<evidence type="ECO:0000256" key="10">
    <source>
        <dbReference type="ARBA" id="ARBA00023078"/>
    </source>
</evidence>
<dbReference type="GO" id="GO:0020037">
    <property type="term" value="F:heme binding"/>
    <property type="evidence" value="ECO:0007669"/>
    <property type="project" value="InterPro"/>
</dbReference>
<keyword evidence="11" id="KW-0732">Signal</keyword>
<dbReference type="FunFam" id="1.10.760.10:FF:000038">
    <property type="entry name" value="Cytochrome c6"/>
    <property type="match status" value="1"/>
</dbReference>
<accession>A0A1Z1MQ58</accession>
<comment type="similarity">
    <text evidence="3 11">Belongs to the cytochrome c family. PetJ subfamily.</text>
</comment>
<evidence type="ECO:0000256" key="9">
    <source>
        <dbReference type="ARBA" id="ARBA00023004"/>
    </source>
</evidence>
<evidence type="ECO:0000256" key="5">
    <source>
        <dbReference type="ARBA" id="ARBA00022531"/>
    </source>
</evidence>
<name>A0A1Z1MQ58_9FLOR</name>
<feature type="domain" description="Cytochrome c" evidence="12">
    <location>
        <begin position="29"/>
        <end position="109"/>
    </location>
</feature>
<dbReference type="PRINTS" id="PR00605">
    <property type="entry name" value="CYTCHROMECIC"/>
</dbReference>
<comment type="function">
    <text evidence="1 11">Functions as an electron carrier between membrane-bound cytochrome b6-f and photosystem I in oxygenic photosynthesis.</text>
</comment>
<dbReference type="EMBL" id="MF101451">
    <property type="protein sequence ID" value="ARW68210.1"/>
    <property type="molecule type" value="Genomic_DNA"/>
</dbReference>
<sequence length="114" mass="12293" precursor="true">MKFLVSLFLGLLSTLLLSVQLDYAQDMDVDLEAGEQVFSANCAACHNGGANTVNPQKTLQLADLEKYEKNTVSAIINQVTNGNGAMPAFGGKLAEDDIQNVAKYVLNQATNNLW</sequence>
<organism evidence="13">
    <name type="scientific">Chondria sp.</name>
    <name type="common">in: red algae</name>
    <dbReference type="NCBI Taxonomy" id="1982705"/>
    <lineage>
        <taxon>Eukaryota</taxon>
        <taxon>Rhodophyta</taxon>
        <taxon>Florideophyceae</taxon>
        <taxon>Rhodymeniophycidae</taxon>
        <taxon>Ceramiales</taxon>
        <taxon>Rhodomelaceae</taxon>
        <taxon>Chondrieae</taxon>
        <taxon>Chondria</taxon>
    </lineage>
</organism>
<keyword evidence="6 11" id="KW-0349">Heme</keyword>
<keyword evidence="8 11" id="KW-0249">Electron transport</keyword>
<evidence type="ECO:0000256" key="2">
    <source>
        <dbReference type="ARBA" id="ARBA00004456"/>
    </source>
</evidence>
<evidence type="ECO:0000256" key="8">
    <source>
        <dbReference type="ARBA" id="ARBA00022982"/>
    </source>
</evidence>
<feature type="binding site" description="covalent" evidence="11">
    <location>
        <position position="45"/>
    </location>
    <ligand>
        <name>heme c</name>
        <dbReference type="ChEBI" id="CHEBI:61717"/>
    </ligand>
</feature>
<comment type="subunit">
    <text evidence="11">Monomer.</text>
</comment>
<feature type="signal peptide" evidence="11">
    <location>
        <begin position="1"/>
        <end position="24"/>
    </location>
</feature>
<dbReference type="PROSITE" id="PS51007">
    <property type="entry name" value="CYTC"/>
    <property type="match status" value="1"/>
</dbReference>
<keyword evidence="10 11" id="KW-0793">Thylakoid</keyword>
<proteinExistence type="inferred from homology"/>
<evidence type="ECO:0000256" key="11">
    <source>
        <dbReference type="HAMAP-Rule" id="MF_00594"/>
    </source>
</evidence>
<keyword evidence="4 11" id="KW-0813">Transport</keyword>
<dbReference type="InterPro" id="IPR023655">
    <property type="entry name" value="Cyt_C6"/>
</dbReference>
<gene>
    <name evidence="11 13" type="primary">petJ</name>
</gene>
<evidence type="ECO:0000256" key="4">
    <source>
        <dbReference type="ARBA" id="ARBA00022448"/>
    </source>
</evidence>
<feature type="binding site" description="axial binding residue" evidence="11">
    <location>
        <position position="46"/>
    </location>
    <ligand>
        <name>heme c</name>
        <dbReference type="ChEBI" id="CHEBI:61717"/>
    </ligand>
    <ligandPart>
        <name>Fe</name>
        <dbReference type="ChEBI" id="CHEBI:18248"/>
    </ligandPart>
</feature>
<evidence type="ECO:0000256" key="1">
    <source>
        <dbReference type="ARBA" id="ARBA00002347"/>
    </source>
</evidence>
<keyword evidence="13" id="KW-0150">Chloroplast</keyword>
<feature type="chain" id="PRO_5013411708" description="Cytochrome c6" evidence="11">
    <location>
        <begin position="25"/>
        <end position="114"/>
    </location>
</feature>
<keyword evidence="13" id="KW-0934">Plastid</keyword>
<dbReference type="PANTHER" id="PTHR34688:SF2">
    <property type="entry name" value="CYTOCHROME C6, CHLOROPLASTIC"/>
    <property type="match status" value="1"/>
</dbReference>
<dbReference type="Pfam" id="PF13442">
    <property type="entry name" value="Cytochrome_CBB3"/>
    <property type="match status" value="1"/>
</dbReference>
<dbReference type="HAMAP" id="MF_00594">
    <property type="entry name" value="Cytc_PetJ"/>
    <property type="match status" value="1"/>
</dbReference>
<dbReference type="GO" id="GO:0009543">
    <property type="term" value="C:chloroplast thylakoid lumen"/>
    <property type="evidence" value="ECO:0007669"/>
    <property type="project" value="UniProtKB-SubCell"/>
</dbReference>
<feature type="binding site" description="axial binding residue" evidence="11">
    <location>
        <position position="86"/>
    </location>
    <ligand>
        <name>heme c</name>
        <dbReference type="ChEBI" id="CHEBI:61717"/>
    </ligand>
    <ligandPart>
        <name>Fe</name>
        <dbReference type="ChEBI" id="CHEBI:18248"/>
    </ligandPart>
</feature>
<keyword evidence="9 11" id="KW-0408">Iron</keyword>
<evidence type="ECO:0000256" key="6">
    <source>
        <dbReference type="ARBA" id="ARBA00022617"/>
    </source>
</evidence>
<dbReference type="AlphaFoldDB" id="A0A1Z1MQ58"/>